<sequence length="347" mass="36907">MREESARSERRQRHASIVDVAALAGVSPSTVSRSLRGHENVSPATRQRVADAARELAYTVSPHGSGLASGRTGTVGVVVPFVTRWYFANAVAGAHDALHAAGFDVLLYHLGDSPSRDRFFERMPLARRVDAVLTLSMPLTDAHTLALRALDMPLVTLGARLDGVSSVRIDDQAAARSAVHHLLHQGHEDIAMITAREDDPGFGFVAGADRLQGYRTAMAAAGLPEDVVTARTYGIEGGAEAMTRLMERGRLPSAVLAEYDEVAIGVLRTLRRSSVPVPARISVIGVDDHEMASVLDLTTVAQPVQEQGALAARLLLDQLDGQAEGPVDLVVPTTLVVRSSTGPPSQS</sequence>
<dbReference type="RefSeq" id="WP_141281978.1">
    <property type="nucleotide sequence ID" value="NZ_BAAARZ010000029.1"/>
</dbReference>
<organism evidence="5 6">
    <name type="scientific">Pseudonocardia hydrocarbonoxydans</name>
    <dbReference type="NCBI Taxonomy" id="76726"/>
    <lineage>
        <taxon>Bacteria</taxon>
        <taxon>Bacillati</taxon>
        <taxon>Actinomycetota</taxon>
        <taxon>Actinomycetes</taxon>
        <taxon>Pseudonocardiales</taxon>
        <taxon>Pseudonocardiaceae</taxon>
        <taxon>Pseudonocardia</taxon>
    </lineage>
</organism>
<dbReference type="PANTHER" id="PTHR30146:SF138">
    <property type="entry name" value="TRANSCRIPTIONAL REGULATORY PROTEIN"/>
    <property type="match status" value="1"/>
</dbReference>
<dbReference type="OrthoDB" id="3657250at2"/>
<dbReference type="CDD" id="cd06267">
    <property type="entry name" value="PBP1_LacI_sugar_binding-like"/>
    <property type="match status" value="1"/>
</dbReference>
<dbReference type="InterPro" id="IPR046335">
    <property type="entry name" value="LacI/GalR-like_sensor"/>
</dbReference>
<dbReference type="InterPro" id="IPR000843">
    <property type="entry name" value="HTH_LacI"/>
</dbReference>
<feature type="domain" description="HTH lacI-type" evidence="4">
    <location>
        <begin position="15"/>
        <end position="69"/>
    </location>
</feature>
<dbReference type="Gene3D" id="1.10.260.40">
    <property type="entry name" value="lambda repressor-like DNA-binding domains"/>
    <property type="match status" value="1"/>
</dbReference>
<dbReference type="EMBL" id="BJNG01000045">
    <property type="protein sequence ID" value="GEC22461.1"/>
    <property type="molecule type" value="Genomic_DNA"/>
</dbReference>
<evidence type="ECO:0000313" key="6">
    <source>
        <dbReference type="Proteomes" id="UP000320338"/>
    </source>
</evidence>
<evidence type="ECO:0000313" key="5">
    <source>
        <dbReference type="EMBL" id="GEC22461.1"/>
    </source>
</evidence>
<evidence type="ECO:0000256" key="3">
    <source>
        <dbReference type="ARBA" id="ARBA00023163"/>
    </source>
</evidence>
<dbReference type="Pfam" id="PF00356">
    <property type="entry name" value="LacI"/>
    <property type="match status" value="1"/>
</dbReference>
<dbReference type="AlphaFoldDB" id="A0A4Y3WW04"/>
<gene>
    <name evidence="5" type="primary">rbsR</name>
    <name evidence="5" type="ORF">PHY01_47440</name>
</gene>
<evidence type="ECO:0000256" key="2">
    <source>
        <dbReference type="ARBA" id="ARBA00023125"/>
    </source>
</evidence>
<reference evidence="5 6" key="1">
    <citation type="submission" date="2019-06" db="EMBL/GenBank/DDBJ databases">
        <title>Whole genome shotgun sequence of Pseudonocardia hydrocarbonoxydans NBRC 14498.</title>
        <authorList>
            <person name="Hosoyama A."/>
            <person name="Uohara A."/>
            <person name="Ohji S."/>
            <person name="Ichikawa N."/>
        </authorList>
    </citation>
    <scope>NUCLEOTIDE SEQUENCE [LARGE SCALE GENOMIC DNA]</scope>
    <source>
        <strain evidence="5 6">NBRC 14498</strain>
    </source>
</reference>
<comment type="caution">
    <text evidence="5">The sequence shown here is derived from an EMBL/GenBank/DDBJ whole genome shotgun (WGS) entry which is preliminary data.</text>
</comment>
<dbReference type="SUPFAM" id="SSF47413">
    <property type="entry name" value="lambda repressor-like DNA-binding domains"/>
    <property type="match status" value="1"/>
</dbReference>
<dbReference type="InterPro" id="IPR028082">
    <property type="entry name" value="Peripla_BP_I"/>
</dbReference>
<dbReference type="PROSITE" id="PS50932">
    <property type="entry name" value="HTH_LACI_2"/>
    <property type="match status" value="1"/>
</dbReference>
<evidence type="ECO:0000259" key="4">
    <source>
        <dbReference type="PROSITE" id="PS50932"/>
    </source>
</evidence>
<dbReference type="Proteomes" id="UP000320338">
    <property type="component" value="Unassembled WGS sequence"/>
</dbReference>
<keyword evidence="2" id="KW-0238">DNA-binding</keyword>
<dbReference type="PANTHER" id="PTHR30146">
    <property type="entry name" value="LACI-RELATED TRANSCRIPTIONAL REPRESSOR"/>
    <property type="match status" value="1"/>
</dbReference>
<dbReference type="SUPFAM" id="SSF53822">
    <property type="entry name" value="Periplasmic binding protein-like I"/>
    <property type="match status" value="1"/>
</dbReference>
<name>A0A4Y3WW04_9PSEU</name>
<dbReference type="CDD" id="cd01392">
    <property type="entry name" value="HTH_LacI"/>
    <property type="match status" value="1"/>
</dbReference>
<dbReference type="InterPro" id="IPR010982">
    <property type="entry name" value="Lambda_DNA-bd_dom_sf"/>
</dbReference>
<dbReference type="SMART" id="SM00354">
    <property type="entry name" value="HTH_LACI"/>
    <property type="match status" value="1"/>
</dbReference>
<accession>A0A4Y3WW04</accession>
<dbReference type="GO" id="GO:0003700">
    <property type="term" value="F:DNA-binding transcription factor activity"/>
    <property type="evidence" value="ECO:0007669"/>
    <property type="project" value="TreeGrafter"/>
</dbReference>
<dbReference type="GO" id="GO:0000976">
    <property type="term" value="F:transcription cis-regulatory region binding"/>
    <property type="evidence" value="ECO:0007669"/>
    <property type="project" value="TreeGrafter"/>
</dbReference>
<keyword evidence="3" id="KW-0804">Transcription</keyword>
<keyword evidence="1" id="KW-0805">Transcription regulation</keyword>
<evidence type="ECO:0000256" key="1">
    <source>
        <dbReference type="ARBA" id="ARBA00023015"/>
    </source>
</evidence>
<keyword evidence="6" id="KW-1185">Reference proteome</keyword>
<protein>
    <submittedName>
        <fullName evidence="5">Ribose operon repressor RbsR</fullName>
    </submittedName>
</protein>
<proteinExistence type="predicted"/>
<dbReference type="Pfam" id="PF13377">
    <property type="entry name" value="Peripla_BP_3"/>
    <property type="match status" value="1"/>
</dbReference>
<dbReference type="Gene3D" id="3.40.50.2300">
    <property type="match status" value="2"/>
</dbReference>